<gene>
    <name evidence="7" type="ORF">LOD99_12843</name>
</gene>
<dbReference type="Proteomes" id="UP001165289">
    <property type="component" value="Unassembled WGS sequence"/>
</dbReference>
<feature type="compositionally biased region" description="Polar residues" evidence="5">
    <location>
        <begin position="129"/>
        <end position="143"/>
    </location>
</feature>
<feature type="region of interest" description="Disordered" evidence="5">
    <location>
        <begin position="476"/>
        <end position="728"/>
    </location>
</feature>
<dbReference type="InterPro" id="IPR000571">
    <property type="entry name" value="Znf_CCCH"/>
</dbReference>
<feature type="domain" description="C3H1-type" evidence="6">
    <location>
        <begin position="305"/>
        <end position="332"/>
    </location>
</feature>
<organism evidence="7 8">
    <name type="scientific">Oopsacas minuta</name>
    <dbReference type="NCBI Taxonomy" id="111878"/>
    <lineage>
        <taxon>Eukaryota</taxon>
        <taxon>Metazoa</taxon>
        <taxon>Porifera</taxon>
        <taxon>Hexactinellida</taxon>
        <taxon>Hexasterophora</taxon>
        <taxon>Lyssacinosida</taxon>
        <taxon>Leucopsacidae</taxon>
        <taxon>Oopsacas</taxon>
    </lineage>
</organism>
<keyword evidence="3 4" id="KW-0862">Zinc</keyword>
<dbReference type="Gene3D" id="4.10.1000.10">
    <property type="entry name" value="Zinc finger, CCCH-type"/>
    <property type="match status" value="1"/>
</dbReference>
<feature type="region of interest" description="Disordered" evidence="5">
    <location>
        <begin position="846"/>
        <end position="865"/>
    </location>
</feature>
<feature type="compositionally biased region" description="Basic residues" evidence="5">
    <location>
        <begin position="567"/>
        <end position="586"/>
    </location>
</feature>
<dbReference type="PROSITE" id="PS50103">
    <property type="entry name" value="ZF_C3H1"/>
    <property type="match status" value="1"/>
</dbReference>
<dbReference type="GO" id="GO:0008270">
    <property type="term" value="F:zinc ion binding"/>
    <property type="evidence" value="ECO:0007669"/>
    <property type="project" value="UniProtKB-KW"/>
</dbReference>
<reference evidence="7 8" key="1">
    <citation type="journal article" date="2023" name="BMC Biol.">
        <title>The compact genome of the sponge Oopsacas minuta (Hexactinellida) is lacking key metazoan core genes.</title>
        <authorList>
            <person name="Santini S."/>
            <person name="Schenkelaars Q."/>
            <person name="Jourda C."/>
            <person name="Duchesne M."/>
            <person name="Belahbib H."/>
            <person name="Rocher C."/>
            <person name="Selva M."/>
            <person name="Riesgo A."/>
            <person name="Vervoort M."/>
            <person name="Leys S.P."/>
            <person name="Kodjabachian L."/>
            <person name="Le Bivic A."/>
            <person name="Borchiellini C."/>
            <person name="Claverie J.M."/>
            <person name="Renard E."/>
        </authorList>
    </citation>
    <scope>NUCLEOTIDE SEQUENCE [LARGE SCALE GENOMIC DNA]</scope>
    <source>
        <strain evidence="7">SPO-2</strain>
    </source>
</reference>
<keyword evidence="2 4" id="KW-0863">Zinc-finger</keyword>
<feature type="compositionally biased region" description="Acidic residues" evidence="5">
    <location>
        <begin position="702"/>
        <end position="712"/>
    </location>
</feature>
<keyword evidence="8" id="KW-1185">Reference proteome</keyword>
<feature type="compositionally biased region" description="Basic and acidic residues" evidence="5">
    <location>
        <begin position="812"/>
        <end position="827"/>
    </location>
</feature>
<feature type="region of interest" description="Disordered" evidence="5">
    <location>
        <begin position="86"/>
        <end position="226"/>
    </location>
</feature>
<feature type="compositionally biased region" description="Basic and acidic residues" evidence="5">
    <location>
        <begin position="1"/>
        <end position="10"/>
    </location>
</feature>
<evidence type="ECO:0000256" key="2">
    <source>
        <dbReference type="ARBA" id="ARBA00022771"/>
    </source>
</evidence>
<dbReference type="EMBL" id="JAKMXF010000354">
    <property type="protein sequence ID" value="KAI6646723.1"/>
    <property type="molecule type" value="Genomic_DNA"/>
</dbReference>
<sequence>MSSEDQKSTDRSPSPHSNEDSCQVIESPRTDPLAQESAVSENNSPSDSDNVSHSTTSSNRDIEYDYSTVIINQDDVIVYEKRSPFATSTNTSCPQNIDFSNVIVSQEQENTSTVNRSSPSSDKSPQNSATDTQDENTSNVNAQEDTKPQEQAVMTSQDTDRGDMTQLEYRDTTGSISQDISVNIELTQTVQKVLEDRGSEHQLSEGEISDDSSPPTPPEPSQEIGGTHGELVFEEGLSAITLSVDKLEEALLTPDSREEGEVESDGVVISEAGEIGQQMDIEEGEVTDDEHSDQRNSTESYRLHEDDMPACKFFLQGNCHYGFLCRFRHDIRDLKAEVINNEEVKESYKPKQPLDTETDIVSLPPPFPPPLPFPPMFPPGIPPPFLPPLPPFSPFPIPPMFSGLPIPPPVVPSKPSSPHPDTKDKTDTDKQDEDKDSTDEKDKEGEEDNLQEHHWLQGLKTGRTAYTVANRRRELAMTEPLEVIPDSSPEQKQKKRWNTRYRRTPHYSKQNAPGYSPQYPEDDPQFSAFSNFTDIPDEIHSRSPRYMRSRSPGRRRYIGSPDSDHVWRHRRRRRSSDRIMSRSRSRSYRDGEEGSRSPLSHLTITSRSSSCSSAFAPPVSLTQKPTSPLQMEPDDILLSHSSSSSSSSTSSSDSSSDASSDTSSLSDGSTGSSQAGSPSHGSPLPKKLKLDRLIRASYGSDISDDEFGMSDEEGGKKESKKYKELSKDRPSISFSLGRAKLKRHSEFTTNKNKKITTSSPEPDEESLIRKQDLPKKYEIIEAAKREAREKKEQKLMKRKLKVAKMKFVKPKPLREDNGTEEKTKTVENDASFQHKIKVERVVPVEPTPVIPSPVTPIEQPLQLSNIDPPVVDGVPDITDGIAKQESSQRPAHIETQPQIQPPQVQLFTSGSSNRSTSDGKALSYKQKLLRSNLADTRRDDSHLKLDALRNSRIGMKGHRGTGRGRGGKMIVNKDGSTTMLPFQRDGLQGTSMMSGGIGSKGSSSRTDSTSGKQKPVQGARKHEHHSKKKDLAEWKEKLMKDLESINAQINEKAQDLT</sequence>
<dbReference type="SUPFAM" id="SSF90229">
    <property type="entry name" value="CCCH zinc finger"/>
    <property type="match status" value="1"/>
</dbReference>
<feature type="compositionally biased region" description="Pro residues" evidence="5">
    <location>
        <begin position="406"/>
        <end position="418"/>
    </location>
</feature>
<keyword evidence="1 4" id="KW-0479">Metal-binding</keyword>
<dbReference type="AlphaFoldDB" id="A0AAV7JD49"/>
<evidence type="ECO:0000256" key="3">
    <source>
        <dbReference type="ARBA" id="ARBA00022833"/>
    </source>
</evidence>
<proteinExistence type="predicted"/>
<feature type="zinc finger region" description="C3H1-type" evidence="4">
    <location>
        <begin position="305"/>
        <end position="332"/>
    </location>
</feature>
<feature type="compositionally biased region" description="Basic residues" evidence="5">
    <location>
        <begin position="1019"/>
        <end position="1028"/>
    </location>
</feature>
<comment type="caution">
    <text evidence="7">The sequence shown here is derived from an EMBL/GenBank/DDBJ whole genome shotgun (WGS) entry which is preliminary data.</text>
</comment>
<feature type="compositionally biased region" description="Low complexity" evidence="5">
    <location>
        <begin position="638"/>
        <end position="673"/>
    </location>
</feature>
<feature type="compositionally biased region" description="Low complexity" evidence="5">
    <location>
        <begin position="989"/>
        <end position="1012"/>
    </location>
</feature>
<evidence type="ECO:0000256" key="5">
    <source>
        <dbReference type="SAM" id="MobiDB-lite"/>
    </source>
</evidence>
<feature type="compositionally biased region" description="Basic residues" evidence="5">
    <location>
        <begin position="542"/>
        <end position="557"/>
    </location>
</feature>
<feature type="region of interest" description="Disordered" evidence="5">
    <location>
        <begin position="806"/>
        <end position="828"/>
    </location>
</feature>
<feature type="compositionally biased region" description="Low complexity" evidence="5">
    <location>
        <begin position="117"/>
        <end position="128"/>
    </location>
</feature>
<evidence type="ECO:0000256" key="1">
    <source>
        <dbReference type="ARBA" id="ARBA00022723"/>
    </source>
</evidence>
<feature type="compositionally biased region" description="Polar residues" evidence="5">
    <location>
        <begin position="172"/>
        <end position="191"/>
    </location>
</feature>
<protein>
    <recommendedName>
        <fullName evidence="6">C3H1-type domain-containing protein</fullName>
    </recommendedName>
</protein>
<feature type="compositionally biased region" description="Polar residues" evidence="5">
    <location>
        <begin position="37"/>
        <end position="59"/>
    </location>
</feature>
<feature type="compositionally biased region" description="Basic and acidic residues" evidence="5">
    <location>
        <begin position="420"/>
        <end position="455"/>
    </location>
</feature>
<feature type="region of interest" description="Disordered" evidence="5">
    <location>
        <begin position="743"/>
        <end position="769"/>
    </location>
</feature>
<feature type="compositionally biased region" description="Basic and acidic residues" evidence="5">
    <location>
        <begin position="713"/>
        <end position="728"/>
    </location>
</feature>
<feature type="compositionally biased region" description="Polar residues" evidence="5">
    <location>
        <begin position="86"/>
        <end position="116"/>
    </location>
</feature>
<evidence type="ECO:0000256" key="4">
    <source>
        <dbReference type="PROSITE-ProRule" id="PRU00723"/>
    </source>
</evidence>
<feature type="compositionally biased region" description="Basic residues" evidence="5">
    <location>
        <begin position="493"/>
        <end position="506"/>
    </location>
</feature>
<evidence type="ECO:0000313" key="8">
    <source>
        <dbReference type="Proteomes" id="UP001165289"/>
    </source>
</evidence>
<feature type="compositionally biased region" description="Basic and acidic residues" evidence="5">
    <location>
        <begin position="193"/>
        <end position="204"/>
    </location>
</feature>
<name>A0AAV7JD49_9METZ</name>
<feature type="compositionally biased region" description="Polar residues" evidence="5">
    <location>
        <begin position="620"/>
        <end position="629"/>
    </location>
</feature>
<feature type="region of interest" description="Disordered" evidence="5">
    <location>
        <begin position="406"/>
        <end position="462"/>
    </location>
</feature>
<dbReference type="InterPro" id="IPR036855">
    <property type="entry name" value="Znf_CCCH_sf"/>
</dbReference>
<accession>A0AAV7JD49</accession>
<feature type="region of interest" description="Disordered" evidence="5">
    <location>
        <begin position="989"/>
        <end position="1034"/>
    </location>
</feature>
<feature type="region of interest" description="Disordered" evidence="5">
    <location>
        <begin position="1"/>
        <end position="66"/>
    </location>
</feature>
<evidence type="ECO:0000313" key="7">
    <source>
        <dbReference type="EMBL" id="KAI6646723.1"/>
    </source>
</evidence>
<evidence type="ECO:0000259" key="6">
    <source>
        <dbReference type="PROSITE" id="PS50103"/>
    </source>
</evidence>
<feature type="compositionally biased region" description="Basic and acidic residues" evidence="5">
    <location>
        <begin position="158"/>
        <end position="171"/>
    </location>
</feature>